<dbReference type="OrthoDB" id="10248777at2759"/>
<comment type="similarity">
    <text evidence="1">Belongs to the PDE6D/unc-119 family.</text>
</comment>
<dbReference type="InterPro" id="IPR008015">
    <property type="entry name" value="PDED_dom"/>
</dbReference>
<dbReference type="Proteomes" id="UP000663879">
    <property type="component" value="Unassembled WGS sequence"/>
</dbReference>
<gene>
    <name evidence="7" type="ORF">OXX778_LOCUS8225</name>
</gene>
<keyword evidence="2" id="KW-0813">Transport</keyword>
<evidence type="ECO:0000256" key="5">
    <source>
        <dbReference type="SAM" id="MobiDB-lite"/>
    </source>
</evidence>
<keyword evidence="3" id="KW-0653">Protein transport</keyword>
<evidence type="ECO:0000313" key="7">
    <source>
        <dbReference type="EMBL" id="CAF0836308.1"/>
    </source>
</evidence>
<evidence type="ECO:0000259" key="6">
    <source>
        <dbReference type="Pfam" id="PF05351"/>
    </source>
</evidence>
<dbReference type="PANTHER" id="PTHR12951">
    <property type="entry name" value="RETINAL PROTEIN 4"/>
    <property type="match status" value="1"/>
</dbReference>
<feature type="compositionally biased region" description="Polar residues" evidence="5">
    <location>
        <begin position="9"/>
        <end position="22"/>
    </location>
</feature>
<organism evidence="7 8">
    <name type="scientific">Brachionus calyciflorus</name>
    <dbReference type="NCBI Taxonomy" id="104777"/>
    <lineage>
        <taxon>Eukaryota</taxon>
        <taxon>Metazoa</taxon>
        <taxon>Spiralia</taxon>
        <taxon>Gnathifera</taxon>
        <taxon>Rotifera</taxon>
        <taxon>Eurotatoria</taxon>
        <taxon>Monogononta</taxon>
        <taxon>Pseudotrocha</taxon>
        <taxon>Ploima</taxon>
        <taxon>Brachionidae</taxon>
        <taxon>Brachionus</taxon>
    </lineage>
</organism>
<sequence>MSKSKKSETNFTDQNNSKNSVQTKKKGLVSSLFSANKQTEITENDLLEKFKNGLPITPDEVLKLNGPTENYLCKITDNVYEIDFVHFKIRDMSKNQVLFEVTKPSDLEKIDLSLLDDDSRFIRYNFNKAFLKLRNIGATIEFTVGSKPVQDFFMIERHFFKNRLIKSFDFKFGFCLPNSRNSIEHIYEMPQLTSSEVEEMVSNPYLTKSDTFYFVDNKLIMHNKAEYAYDS</sequence>
<evidence type="ECO:0000256" key="4">
    <source>
        <dbReference type="ARBA" id="ARBA00023121"/>
    </source>
</evidence>
<keyword evidence="8" id="KW-1185">Reference proteome</keyword>
<dbReference type="GO" id="GO:0042953">
    <property type="term" value="P:lipoprotein transport"/>
    <property type="evidence" value="ECO:0007669"/>
    <property type="project" value="TreeGrafter"/>
</dbReference>
<dbReference type="FunFam" id="2.70.50.40:FF:000003">
    <property type="entry name" value="UNC119 homologue, putative"/>
    <property type="match status" value="1"/>
</dbReference>
<dbReference type="Gene3D" id="2.70.50.40">
    <property type="entry name" value="GMP phosphodiesterase, delta subunit"/>
    <property type="match status" value="1"/>
</dbReference>
<dbReference type="Pfam" id="PF05351">
    <property type="entry name" value="GMP_PDE_delta"/>
    <property type="match status" value="1"/>
</dbReference>
<dbReference type="GO" id="GO:0007399">
    <property type="term" value="P:nervous system development"/>
    <property type="evidence" value="ECO:0007669"/>
    <property type="project" value="TreeGrafter"/>
</dbReference>
<evidence type="ECO:0000256" key="1">
    <source>
        <dbReference type="ARBA" id="ARBA00008102"/>
    </source>
</evidence>
<evidence type="ECO:0000256" key="3">
    <source>
        <dbReference type="ARBA" id="ARBA00022927"/>
    </source>
</evidence>
<feature type="domain" description="GMP phosphodiesterase delta subunit" evidence="6">
    <location>
        <begin position="77"/>
        <end position="229"/>
    </location>
</feature>
<dbReference type="GO" id="GO:0005929">
    <property type="term" value="C:cilium"/>
    <property type="evidence" value="ECO:0007669"/>
    <property type="project" value="TreeGrafter"/>
</dbReference>
<comment type="caution">
    <text evidence="7">The sequence shown here is derived from an EMBL/GenBank/DDBJ whole genome shotgun (WGS) entry which is preliminary data.</text>
</comment>
<feature type="region of interest" description="Disordered" evidence="5">
    <location>
        <begin position="1"/>
        <end position="23"/>
    </location>
</feature>
<evidence type="ECO:0000256" key="2">
    <source>
        <dbReference type="ARBA" id="ARBA00022448"/>
    </source>
</evidence>
<dbReference type="AlphaFoldDB" id="A0A813V3V8"/>
<dbReference type="InterPro" id="IPR037036">
    <property type="entry name" value="PDED_dom_sf"/>
</dbReference>
<dbReference type="EMBL" id="CAJNOC010001116">
    <property type="protein sequence ID" value="CAF0836308.1"/>
    <property type="molecule type" value="Genomic_DNA"/>
</dbReference>
<accession>A0A813V3V8</accession>
<keyword evidence="4" id="KW-0446">Lipid-binding</keyword>
<name>A0A813V3V8_9BILA</name>
<dbReference type="InterPro" id="IPR051519">
    <property type="entry name" value="PDE6D_unc-119_myristoyl-bd"/>
</dbReference>
<dbReference type="InterPro" id="IPR014756">
    <property type="entry name" value="Ig_E-set"/>
</dbReference>
<evidence type="ECO:0000313" key="8">
    <source>
        <dbReference type="Proteomes" id="UP000663879"/>
    </source>
</evidence>
<dbReference type="GO" id="GO:0008289">
    <property type="term" value="F:lipid binding"/>
    <property type="evidence" value="ECO:0007669"/>
    <property type="project" value="UniProtKB-KW"/>
</dbReference>
<dbReference type="PANTHER" id="PTHR12951:SF1">
    <property type="entry name" value="PROTEIN UNC-119 HOMOLOG"/>
    <property type="match status" value="1"/>
</dbReference>
<dbReference type="SUPFAM" id="SSF81296">
    <property type="entry name" value="E set domains"/>
    <property type="match status" value="1"/>
</dbReference>
<proteinExistence type="inferred from homology"/>
<reference evidence="7" key="1">
    <citation type="submission" date="2021-02" db="EMBL/GenBank/DDBJ databases">
        <authorList>
            <person name="Nowell W R."/>
        </authorList>
    </citation>
    <scope>NUCLEOTIDE SEQUENCE</scope>
    <source>
        <strain evidence="7">Ploen Becks lab</strain>
    </source>
</reference>
<dbReference type="GO" id="GO:0060271">
    <property type="term" value="P:cilium assembly"/>
    <property type="evidence" value="ECO:0007669"/>
    <property type="project" value="TreeGrafter"/>
</dbReference>
<protein>
    <recommendedName>
        <fullName evidence="6">GMP phosphodiesterase delta subunit domain-containing protein</fullName>
    </recommendedName>
</protein>